<organism evidence="1 2">
    <name type="scientific">Ambrosiozyma monospora</name>
    <name type="common">Yeast</name>
    <name type="synonym">Endomycopsis monosporus</name>
    <dbReference type="NCBI Taxonomy" id="43982"/>
    <lineage>
        <taxon>Eukaryota</taxon>
        <taxon>Fungi</taxon>
        <taxon>Dikarya</taxon>
        <taxon>Ascomycota</taxon>
        <taxon>Saccharomycotina</taxon>
        <taxon>Pichiomycetes</taxon>
        <taxon>Pichiales</taxon>
        <taxon>Pichiaceae</taxon>
        <taxon>Ambrosiozyma</taxon>
    </lineage>
</organism>
<keyword evidence="2" id="KW-1185">Reference proteome</keyword>
<reference evidence="1" key="1">
    <citation type="submission" date="2023-04" db="EMBL/GenBank/DDBJ databases">
        <title>Ambrosiozyma monospora NBRC 10751.</title>
        <authorList>
            <person name="Ichikawa N."/>
            <person name="Sato H."/>
            <person name="Tonouchi N."/>
        </authorList>
    </citation>
    <scope>NUCLEOTIDE SEQUENCE</scope>
    <source>
        <strain evidence="1">NBRC 10751</strain>
    </source>
</reference>
<sequence length="155" mass="17750">MIFMCKMSLDDDRSIPLTYIEKHIYTEELAAFDPFIGSQMKFKKDTPKPTTPQEAIRGDMHLFKITMKALKIATEPNYYPSSRWLSLNCLANDTFHAFLCTCCAHVFIPPVDRPELFDQDFWRTFGVINMGCACAKPASTEHLAMIPTSRFGHCQ</sequence>
<evidence type="ECO:0000313" key="1">
    <source>
        <dbReference type="EMBL" id="GMF08169.1"/>
    </source>
</evidence>
<name>A0ACB5UD81_AMBMO</name>
<evidence type="ECO:0000313" key="2">
    <source>
        <dbReference type="Proteomes" id="UP001165064"/>
    </source>
</evidence>
<protein>
    <submittedName>
        <fullName evidence="1">Unnamed protein product</fullName>
    </submittedName>
</protein>
<dbReference type="EMBL" id="BSXS01016741">
    <property type="protein sequence ID" value="GMF08169.1"/>
    <property type="molecule type" value="Genomic_DNA"/>
</dbReference>
<dbReference type="Proteomes" id="UP001165064">
    <property type="component" value="Unassembled WGS sequence"/>
</dbReference>
<gene>
    <name evidence="1" type="ORF">Amon02_001317900</name>
</gene>
<accession>A0ACB5UD81</accession>
<proteinExistence type="predicted"/>
<comment type="caution">
    <text evidence="1">The sequence shown here is derived from an EMBL/GenBank/DDBJ whole genome shotgun (WGS) entry which is preliminary data.</text>
</comment>